<dbReference type="PROSITE" id="PS50862">
    <property type="entry name" value="AA_TRNA_LIGASE_II"/>
    <property type="match status" value="1"/>
</dbReference>
<protein>
    <recommendedName>
        <fullName evidence="13">Phenylalanine--tRNA ligase alpha subunit</fullName>
        <ecNumber evidence="13">6.1.1.20</ecNumber>
    </recommendedName>
    <alternativeName>
        <fullName evidence="13">Phenylalanyl-tRNA synthetase alpha subunit</fullName>
        <shortName evidence="13">PheRS</shortName>
    </alternativeName>
</protein>
<dbReference type="NCBIfam" id="TIGR00468">
    <property type="entry name" value="pheS"/>
    <property type="match status" value="1"/>
</dbReference>
<evidence type="ECO:0000256" key="4">
    <source>
        <dbReference type="ARBA" id="ARBA00022490"/>
    </source>
</evidence>
<dbReference type="AlphaFoldDB" id="A0A9D1PQX3"/>
<reference evidence="16" key="1">
    <citation type="journal article" date="2021" name="PeerJ">
        <title>Extensive microbial diversity within the chicken gut microbiome revealed by metagenomics and culture.</title>
        <authorList>
            <person name="Gilroy R."/>
            <person name="Ravi A."/>
            <person name="Getino M."/>
            <person name="Pursley I."/>
            <person name="Horton D.L."/>
            <person name="Alikhan N.F."/>
            <person name="Baker D."/>
            <person name="Gharbi K."/>
            <person name="Hall N."/>
            <person name="Watson M."/>
            <person name="Adriaenssens E.M."/>
            <person name="Foster-Nyarko E."/>
            <person name="Jarju S."/>
            <person name="Secka A."/>
            <person name="Antonio M."/>
            <person name="Oren A."/>
            <person name="Chaudhuri R.R."/>
            <person name="La Ragione R."/>
            <person name="Hildebrand F."/>
            <person name="Pallen M.J."/>
        </authorList>
    </citation>
    <scope>NUCLEOTIDE SEQUENCE</scope>
    <source>
        <strain evidence="16">5790</strain>
    </source>
</reference>
<dbReference type="GO" id="GO:0000287">
    <property type="term" value="F:magnesium ion binding"/>
    <property type="evidence" value="ECO:0007669"/>
    <property type="project" value="UniProtKB-UniRule"/>
</dbReference>
<dbReference type="CDD" id="cd00496">
    <property type="entry name" value="PheRS_alpha_core"/>
    <property type="match status" value="1"/>
</dbReference>
<keyword evidence="4 13" id="KW-0963">Cytoplasm</keyword>
<evidence type="ECO:0000259" key="15">
    <source>
        <dbReference type="PROSITE" id="PS50862"/>
    </source>
</evidence>
<dbReference type="Pfam" id="PF01409">
    <property type="entry name" value="tRNA-synt_2d"/>
    <property type="match status" value="1"/>
</dbReference>
<keyword evidence="6 13" id="KW-0479">Metal-binding</keyword>
<dbReference type="GO" id="GO:0140096">
    <property type="term" value="F:catalytic activity, acting on a protein"/>
    <property type="evidence" value="ECO:0007669"/>
    <property type="project" value="UniProtKB-ARBA"/>
</dbReference>
<feature type="binding site" evidence="13">
    <location>
        <position position="254"/>
    </location>
    <ligand>
        <name>Mg(2+)</name>
        <dbReference type="ChEBI" id="CHEBI:18420"/>
        <note>shared with beta subunit</note>
    </ligand>
</feature>
<comment type="subcellular location">
    <subcellularLocation>
        <location evidence="1 13">Cytoplasm</location>
    </subcellularLocation>
</comment>
<evidence type="ECO:0000313" key="17">
    <source>
        <dbReference type="Proteomes" id="UP000824162"/>
    </source>
</evidence>
<gene>
    <name evidence="13 16" type="primary">pheS</name>
    <name evidence="16" type="ORF">H9900_03085</name>
</gene>
<organism evidence="16 17">
    <name type="scientific">Candidatus Monoglobus merdigallinarum</name>
    <dbReference type="NCBI Taxonomy" id="2838698"/>
    <lineage>
        <taxon>Bacteria</taxon>
        <taxon>Bacillati</taxon>
        <taxon>Bacillota</taxon>
        <taxon>Clostridia</taxon>
        <taxon>Monoglobales</taxon>
        <taxon>Monoglobaceae</taxon>
        <taxon>Monoglobus</taxon>
    </lineage>
</organism>
<accession>A0A9D1PQX3</accession>
<dbReference type="InterPro" id="IPR006195">
    <property type="entry name" value="aa-tRNA-synth_II"/>
</dbReference>
<dbReference type="GO" id="GO:0005737">
    <property type="term" value="C:cytoplasm"/>
    <property type="evidence" value="ECO:0007669"/>
    <property type="project" value="UniProtKB-SubCell"/>
</dbReference>
<feature type="domain" description="Aminoacyl-transfer RNA synthetases class-II family profile" evidence="15">
    <location>
        <begin position="111"/>
        <end position="317"/>
    </location>
</feature>
<dbReference type="InterPro" id="IPR010978">
    <property type="entry name" value="tRNA-bd_arm"/>
</dbReference>
<dbReference type="GO" id="GO:0004826">
    <property type="term" value="F:phenylalanine-tRNA ligase activity"/>
    <property type="evidence" value="ECO:0007669"/>
    <property type="project" value="UniProtKB-UniRule"/>
</dbReference>
<dbReference type="Gene3D" id="3.30.930.10">
    <property type="entry name" value="Bira Bifunctional Protein, Domain 2"/>
    <property type="match status" value="1"/>
</dbReference>
<reference evidence="16" key="2">
    <citation type="submission" date="2021-04" db="EMBL/GenBank/DDBJ databases">
        <authorList>
            <person name="Gilroy R."/>
        </authorList>
    </citation>
    <scope>NUCLEOTIDE SEQUENCE</scope>
    <source>
        <strain evidence="16">5790</strain>
    </source>
</reference>
<evidence type="ECO:0000313" key="16">
    <source>
        <dbReference type="EMBL" id="HIV85778.1"/>
    </source>
</evidence>
<proteinExistence type="inferred from homology"/>
<keyword evidence="11 13" id="KW-0030">Aminoacyl-tRNA synthetase</keyword>
<dbReference type="FunFam" id="3.30.930.10:FF:000003">
    <property type="entry name" value="Phenylalanine--tRNA ligase alpha subunit"/>
    <property type="match status" value="1"/>
</dbReference>
<keyword evidence="14" id="KW-0175">Coiled coil</keyword>
<evidence type="ECO:0000256" key="5">
    <source>
        <dbReference type="ARBA" id="ARBA00022598"/>
    </source>
</evidence>
<evidence type="ECO:0000256" key="9">
    <source>
        <dbReference type="ARBA" id="ARBA00022842"/>
    </source>
</evidence>
<dbReference type="HAMAP" id="MF_00281">
    <property type="entry name" value="Phe_tRNA_synth_alpha1"/>
    <property type="match status" value="1"/>
</dbReference>
<dbReference type="InterPro" id="IPR022911">
    <property type="entry name" value="Phe_tRNA_ligase_alpha1_bac"/>
</dbReference>
<evidence type="ECO:0000256" key="13">
    <source>
        <dbReference type="HAMAP-Rule" id="MF_00281"/>
    </source>
</evidence>
<comment type="similarity">
    <text evidence="2 13">Belongs to the class-II aminoacyl-tRNA synthetase family. Phe-tRNA synthetase alpha subunit type 1 subfamily.</text>
</comment>
<name>A0A9D1PQX3_9FIRM</name>
<sequence>MKEQLNAIKAQAEAELAKSDALDALEALRIKYLGKKGELTAIMKGMGKLPPEQRPVIGQLANEVRTSIESLLEQKKQTLSSLEKERRLAAEAIDINLPGKRPVLGKKHPLTTVLDDLKDIFIGMGFSIEEGPEVELDYYNFEALNIPKDHPARDTQDTFYIDENVVLRTQTSPVQVRVMEKQKPPIRVIAPGKVFRSDTVDATHSPVFHQIEGLVVDKGITMADLKGTLEVFVKKLYGDDTRLRFRPHHFPFTEPSAEVDISCFGCGGKGCRICKGEGWIEILGCGMVHPKVLKNCDIDPDIYSGFAFGIGLERITMFRYGIDDLRLFFENDIGFLKQF</sequence>
<comment type="catalytic activity">
    <reaction evidence="12 13">
        <text>tRNA(Phe) + L-phenylalanine + ATP = L-phenylalanyl-tRNA(Phe) + AMP + diphosphate + H(+)</text>
        <dbReference type="Rhea" id="RHEA:19413"/>
        <dbReference type="Rhea" id="RHEA-COMP:9668"/>
        <dbReference type="Rhea" id="RHEA-COMP:9699"/>
        <dbReference type="ChEBI" id="CHEBI:15378"/>
        <dbReference type="ChEBI" id="CHEBI:30616"/>
        <dbReference type="ChEBI" id="CHEBI:33019"/>
        <dbReference type="ChEBI" id="CHEBI:58095"/>
        <dbReference type="ChEBI" id="CHEBI:78442"/>
        <dbReference type="ChEBI" id="CHEBI:78531"/>
        <dbReference type="ChEBI" id="CHEBI:456215"/>
        <dbReference type="EC" id="6.1.1.20"/>
    </reaction>
</comment>
<evidence type="ECO:0000256" key="2">
    <source>
        <dbReference type="ARBA" id="ARBA00010207"/>
    </source>
</evidence>
<dbReference type="InterPro" id="IPR004188">
    <property type="entry name" value="Phe-tRNA_ligase_II_N"/>
</dbReference>
<dbReference type="InterPro" id="IPR004529">
    <property type="entry name" value="Phe-tRNA-synth_IIc_asu"/>
</dbReference>
<evidence type="ECO:0000256" key="6">
    <source>
        <dbReference type="ARBA" id="ARBA00022723"/>
    </source>
</evidence>
<dbReference type="SUPFAM" id="SSF46589">
    <property type="entry name" value="tRNA-binding arm"/>
    <property type="match status" value="1"/>
</dbReference>
<keyword evidence="5 13" id="KW-0436">Ligase</keyword>
<keyword evidence="8 13" id="KW-0067">ATP-binding</keyword>
<evidence type="ECO:0000256" key="1">
    <source>
        <dbReference type="ARBA" id="ARBA00004496"/>
    </source>
</evidence>
<dbReference type="InterPro" id="IPR045864">
    <property type="entry name" value="aa-tRNA-synth_II/BPL/LPL"/>
</dbReference>
<dbReference type="GO" id="GO:0006432">
    <property type="term" value="P:phenylalanyl-tRNA aminoacylation"/>
    <property type="evidence" value="ECO:0007669"/>
    <property type="project" value="UniProtKB-UniRule"/>
</dbReference>
<dbReference type="PANTHER" id="PTHR11538">
    <property type="entry name" value="PHENYLALANYL-TRNA SYNTHETASE"/>
    <property type="match status" value="1"/>
</dbReference>
<dbReference type="PANTHER" id="PTHR11538:SF41">
    <property type="entry name" value="PHENYLALANINE--TRNA LIGASE, MITOCHONDRIAL"/>
    <property type="match status" value="1"/>
</dbReference>
<evidence type="ECO:0000256" key="12">
    <source>
        <dbReference type="ARBA" id="ARBA00049255"/>
    </source>
</evidence>
<dbReference type="Pfam" id="PF02912">
    <property type="entry name" value="Phe_tRNA-synt_N"/>
    <property type="match status" value="1"/>
</dbReference>
<evidence type="ECO:0000256" key="3">
    <source>
        <dbReference type="ARBA" id="ARBA00011209"/>
    </source>
</evidence>
<evidence type="ECO:0000256" key="7">
    <source>
        <dbReference type="ARBA" id="ARBA00022741"/>
    </source>
</evidence>
<feature type="coiled-coil region" evidence="14">
    <location>
        <begin position="65"/>
        <end position="92"/>
    </location>
</feature>
<evidence type="ECO:0000256" key="10">
    <source>
        <dbReference type="ARBA" id="ARBA00022917"/>
    </source>
</evidence>
<dbReference type="GO" id="GO:0005524">
    <property type="term" value="F:ATP binding"/>
    <property type="evidence" value="ECO:0007669"/>
    <property type="project" value="UniProtKB-UniRule"/>
</dbReference>
<keyword evidence="7 13" id="KW-0547">Nucleotide-binding</keyword>
<dbReference type="EMBL" id="DXIJ01000059">
    <property type="protein sequence ID" value="HIV85778.1"/>
    <property type="molecule type" value="Genomic_DNA"/>
</dbReference>
<evidence type="ECO:0000256" key="14">
    <source>
        <dbReference type="SAM" id="Coils"/>
    </source>
</evidence>
<evidence type="ECO:0000256" key="8">
    <source>
        <dbReference type="ARBA" id="ARBA00022840"/>
    </source>
</evidence>
<comment type="cofactor">
    <cofactor evidence="13">
        <name>Mg(2+)</name>
        <dbReference type="ChEBI" id="CHEBI:18420"/>
    </cofactor>
    <text evidence="13">Binds 2 magnesium ions per tetramer.</text>
</comment>
<dbReference type="GO" id="GO:0016740">
    <property type="term" value="F:transferase activity"/>
    <property type="evidence" value="ECO:0007669"/>
    <property type="project" value="UniProtKB-ARBA"/>
</dbReference>
<keyword evidence="9 13" id="KW-0460">Magnesium</keyword>
<dbReference type="GO" id="GO:0000049">
    <property type="term" value="F:tRNA binding"/>
    <property type="evidence" value="ECO:0007669"/>
    <property type="project" value="InterPro"/>
</dbReference>
<comment type="caution">
    <text evidence="16">The sequence shown here is derived from an EMBL/GenBank/DDBJ whole genome shotgun (WGS) entry which is preliminary data.</text>
</comment>
<dbReference type="SUPFAM" id="SSF55681">
    <property type="entry name" value="Class II aaRS and biotin synthetases"/>
    <property type="match status" value="1"/>
</dbReference>
<dbReference type="InterPro" id="IPR002319">
    <property type="entry name" value="Phenylalanyl-tRNA_Synthase"/>
</dbReference>
<dbReference type="EC" id="6.1.1.20" evidence="13"/>
<evidence type="ECO:0000256" key="11">
    <source>
        <dbReference type="ARBA" id="ARBA00023146"/>
    </source>
</evidence>
<comment type="subunit">
    <text evidence="3 13">Tetramer of two alpha and two beta subunits.</text>
</comment>
<keyword evidence="10 13" id="KW-0648">Protein biosynthesis</keyword>
<dbReference type="Proteomes" id="UP000824162">
    <property type="component" value="Unassembled WGS sequence"/>
</dbReference>